<organism evidence="16 17">
    <name type="scientific">Alkaliphilus serpentinus</name>
    <dbReference type="NCBI Taxonomy" id="1482731"/>
    <lineage>
        <taxon>Bacteria</taxon>
        <taxon>Bacillati</taxon>
        <taxon>Bacillota</taxon>
        <taxon>Clostridia</taxon>
        <taxon>Peptostreptococcales</taxon>
        <taxon>Natronincolaceae</taxon>
        <taxon>Alkaliphilus</taxon>
    </lineage>
</organism>
<comment type="similarity">
    <text evidence="10 13">In the N-terminal section; belongs to the UvrB family.</text>
</comment>
<dbReference type="Gene3D" id="3.90.1150.50">
    <property type="entry name" value="Transcription-repair-coupling factor, D7 domain"/>
    <property type="match status" value="1"/>
</dbReference>
<comment type="function">
    <text evidence="13">Couples transcription and DNA repair by recognizing RNA polymerase (RNAP) stalled at DNA lesions. Mediates ATP-dependent release of RNAP and its truncated transcript from the DNA, and recruitment of nucleotide excision repair machinery to the damaged site.</text>
</comment>
<evidence type="ECO:0000256" key="6">
    <source>
        <dbReference type="ARBA" id="ARBA00022806"/>
    </source>
</evidence>
<dbReference type="Pfam" id="PF03461">
    <property type="entry name" value="TRCF"/>
    <property type="match status" value="1"/>
</dbReference>
<dbReference type="InterPro" id="IPR011545">
    <property type="entry name" value="DEAD/DEAH_box_helicase_dom"/>
</dbReference>
<dbReference type="Proteomes" id="UP000465601">
    <property type="component" value="Unassembled WGS sequence"/>
</dbReference>
<evidence type="ECO:0000256" key="8">
    <source>
        <dbReference type="ARBA" id="ARBA00023125"/>
    </source>
</evidence>
<keyword evidence="6" id="KW-0347">Helicase</keyword>
<evidence type="ECO:0000259" key="15">
    <source>
        <dbReference type="PROSITE" id="PS51194"/>
    </source>
</evidence>
<evidence type="ECO:0000313" key="17">
    <source>
        <dbReference type="Proteomes" id="UP000465601"/>
    </source>
</evidence>
<dbReference type="SUPFAM" id="SSF52540">
    <property type="entry name" value="P-loop containing nucleoside triphosphate hydrolases"/>
    <property type="match status" value="4"/>
</dbReference>
<evidence type="ECO:0000256" key="5">
    <source>
        <dbReference type="ARBA" id="ARBA00022801"/>
    </source>
</evidence>
<evidence type="ECO:0000256" key="9">
    <source>
        <dbReference type="ARBA" id="ARBA00023204"/>
    </source>
</evidence>
<dbReference type="EC" id="3.6.4.-" evidence="13"/>
<dbReference type="SMART" id="SM00982">
    <property type="entry name" value="TRCF"/>
    <property type="match status" value="1"/>
</dbReference>
<dbReference type="Pfam" id="PF00271">
    <property type="entry name" value="Helicase_C"/>
    <property type="match status" value="1"/>
</dbReference>
<dbReference type="Gene3D" id="3.30.2060.10">
    <property type="entry name" value="Penicillin-binding protein 1b domain"/>
    <property type="match status" value="1"/>
</dbReference>
<feature type="domain" description="Helicase ATP-binding" evidence="14">
    <location>
        <begin position="640"/>
        <end position="801"/>
    </location>
</feature>
<evidence type="ECO:0000256" key="2">
    <source>
        <dbReference type="ARBA" id="ARBA00022490"/>
    </source>
</evidence>
<dbReference type="GO" id="GO:0003684">
    <property type="term" value="F:damaged DNA binding"/>
    <property type="evidence" value="ECO:0007669"/>
    <property type="project" value="InterPro"/>
</dbReference>
<accession>A0A833HQK8</accession>
<name>A0A833HQK8_9FIRM</name>
<dbReference type="InterPro" id="IPR041471">
    <property type="entry name" value="UvrB_inter"/>
</dbReference>
<comment type="similarity">
    <text evidence="11 13">In the C-terminal section; belongs to the helicase family. RecG subfamily.</text>
</comment>
<evidence type="ECO:0000313" key="16">
    <source>
        <dbReference type="EMBL" id="KAB3531872.1"/>
    </source>
</evidence>
<dbReference type="HAMAP" id="MF_00969">
    <property type="entry name" value="TRCF"/>
    <property type="match status" value="1"/>
</dbReference>
<evidence type="ECO:0000256" key="13">
    <source>
        <dbReference type="HAMAP-Rule" id="MF_00969"/>
    </source>
</evidence>
<dbReference type="AlphaFoldDB" id="A0A833HQK8"/>
<dbReference type="InterPro" id="IPR037235">
    <property type="entry name" value="TRCF-like_C_D7"/>
</dbReference>
<dbReference type="GO" id="GO:0003678">
    <property type="term" value="F:DNA helicase activity"/>
    <property type="evidence" value="ECO:0007669"/>
    <property type="project" value="TreeGrafter"/>
</dbReference>
<keyword evidence="5 13" id="KW-0378">Hydrolase</keyword>
<comment type="subcellular location">
    <subcellularLocation>
        <location evidence="1 13">Cytoplasm</location>
    </subcellularLocation>
</comment>
<dbReference type="PROSITE" id="PS51192">
    <property type="entry name" value="HELICASE_ATP_BIND_1"/>
    <property type="match status" value="1"/>
</dbReference>
<dbReference type="Pfam" id="PF00270">
    <property type="entry name" value="DEAD"/>
    <property type="match status" value="1"/>
</dbReference>
<dbReference type="InterPro" id="IPR003711">
    <property type="entry name" value="CarD-like/TRCF_RID"/>
</dbReference>
<evidence type="ECO:0000256" key="11">
    <source>
        <dbReference type="ARBA" id="ARBA00061399"/>
    </source>
</evidence>
<evidence type="ECO:0000256" key="1">
    <source>
        <dbReference type="ARBA" id="ARBA00004496"/>
    </source>
</evidence>
<dbReference type="NCBIfam" id="TIGR00580">
    <property type="entry name" value="mfd"/>
    <property type="match status" value="1"/>
</dbReference>
<comment type="caution">
    <text evidence="16">The sequence shown here is derived from an EMBL/GenBank/DDBJ whole genome shotgun (WGS) entry which is preliminary data.</text>
</comment>
<keyword evidence="4 13" id="KW-0227">DNA damage</keyword>
<keyword evidence="2 13" id="KW-0963">Cytoplasm</keyword>
<evidence type="ECO:0000256" key="12">
    <source>
        <dbReference type="ARBA" id="ARBA00070128"/>
    </source>
</evidence>
<dbReference type="PROSITE" id="PS51194">
    <property type="entry name" value="HELICASE_CTER"/>
    <property type="match status" value="1"/>
</dbReference>
<evidence type="ECO:0000256" key="10">
    <source>
        <dbReference type="ARBA" id="ARBA00061104"/>
    </source>
</evidence>
<evidence type="ECO:0000256" key="4">
    <source>
        <dbReference type="ARBA" id="ARBA00022763"/>
    </source>
</evidence>
<gene>
    <name evidence="13 16" type="primary">mfd</name>
    <name evidence="16" type="ORF">F8153_03775</name>
</gene>
<dbReference type="OrthoDB" id="9804325at2"/>
<dbReference type="PANTHER" id="PTHR47964:SF1">
    <property type="entry name" value="ATP-DEPENDENT DNA HELICASE HOMOLOG RECG, CHLOROPLASTIC"/>
    <property type="match status" value="1"/>
</dbReference>
<reference evidence="16 17" key="1">
    <citation type="submission" date="2019-10" db="EMBL/GenBank/DDBJ databases">
        <title>Alkaliphilus serpentinus sp. nov. and Alkaliphilus pronyensis sp. nov., two novel anaerobic alkaliphilic species isolated from the serpentinized-hosted hydrothermal field of the Prony Bay (New Caledonia).</title>
        <authorList>
            <person name="Postec A."/>
        </authorList>
    </citation>
    <scope>NUCLEOTIDE SEQUENCE [LARGE SCALE GENOMIC DNA]</scope>
    <source>
        <strain evidence="16 17">LacT</strain>
    </source>
</reference>
<evidence type="ECO:0000256" key="7">
    <source>
        <dbReference type="ARBA" id="ARBA00022840"/>
    </source>
</evidence>
<keyword evidence="8 13" id="KW-0238">DNA-binding</keyword>
<dbReference type="GO" id="GO:0005737">
    <property type="term" value="C:cytoplasm"/>
    <property type="evidence" value="ECO:0007669"/>
    <property type="project" value="UniProtKB-SubCell"/>
</dbReference>
<dbReference type="InterPro" id="IPR005118">
    <property type="entry name" value="TRCF_C"/>
</dbReference>
<dbReference type="EMBL" id="WBZB01000012">
    <property type="protein sequence ID" value="KAB3531872.1"/>
    <property type="molecule type" value="Genomic_DNA"/>
</dbReference>
<keyword evidence="3 13" id="KW-0547">Nucleotide-binding</keyword>
<dbReference type="FunFam" id="3.40.50.300:FF:000546">
    <property type="entry name" value="Transcription-repair-coupling factor"/>
    <property type="match status" value="1"/>
</dbReference>
<dbReference type="GO" id="GO:0005524">
    <property type="term" value="F:ATP binding"/>
    <property type="evidence" value="ECO:0007669"/>
    <property type="project" value="UniProtKB-UniRule"/>
</dbReference>
<dbReference type="Gene3D" id="2.40.10.170">
    <property type="match status" value="1"/>
</dbReference>
<dbReference type="SUPFAM" id="SSF141259">
    <property type="entry name" value="CarD-like"/>
    <property type="match status" value="1"/>
</dbReference>
<dbReference type="SMART" id="SM00487">
    <property type="entry name" value="DEXDc"/>
    <property type="match status" value="1"/>
</dbReference>
<dbReference type="GO" id="GO:0000716">
    <property type="term" value="P:transcription-coupled nucleotide-excision repair, DNA damage recognition"/>
    <property type="evidence" value="ECO:0007669"/>
    <property type="project" value="UniProtKB-UniRule"/>
</dbReference>
<evidence type="ECO:0000259" key="14">
    <source>
        <dbReference type="PROSITE" id="PS51192"/>
    </source>
</evidence>
<dbReference type="GO" id="GO:0016787">
    <property type="term" value="F:hydrolase activity"/>
    <property type="evidence" value="ECO:0007669"/>
    <property type="project" value="UniProtKB-KW"/>
</dbReference>
<dbReference type="CDD" id="cd17991">
    <property type="entry name" value="DEXHc_TRCF"/>
    <property type="match status" value="1"/>
</dbReference>
<dbReference type="InterPro" id="IPR001650">
    <property type="entry name" value="Helicase_C-like"/>
</dbReference>
<dbReference type="Gene3D" id="3.40.50.11180">
    <property type="match status" value="1"/>
</dbReference>
<dbReference type="InterPro" id="IPR027417">
    <property type="entry name" value="P-loop_NTPase"/>
</dbReference>
<dbReference type="Pfam" id="PF02559">
    <property type="entry name" value="CarD_TRCF_RID"/>
    <property type="match status" value="1"/>
</dbReference>
<dbReference type="InterPro" id="IPR047112">
    <property type="entry name" value="RecG/Mfd"/>
</dbReference>
<dbReference type="InterPro" id="IPR036101">
    <property type="entry name" value="CarD-like/TRCF_RID_sf"/>
</dbReference>
<dbReference type="SUPFAM" id="SSF143517">
    <property type="entry name" value="TRCF domain-like"/>
    <property type="match status" value="1"/>
</dbReference>
<dbReference type="Pfam" id="PF17757">
    <property type="entry name" value="UvrB_inter"/>
    <property type="match status" value="1"/>
</dbReference>
<dbReference type="GO" id="GO:0006355">
    <property type="term" value="P:regulation of DNA-templated transcription"/>
    <property type="evidence" value="ECO:0007669"/>
    <property type="project" value="UniProtKB-UniRule"/>
</dbReference>
<dbReference type="SMART" id="SM01058">
    <property type="entry name" value="CarD_TRCF"/>
    <property type="match status" value="1"/>
</dbReference>
<proteinExistence type="inferred from homology"/>
<keyword evidence="9 13" id="KW-0234">DNA repair</keyword>
<protein>
    <recommendedName>
        <fullName evidence="12 13">Transcription-repair-coupling factor</fullName>
        <shortName evidence="13">TRCF</shortName>
        <ecNumber evidence="13">3.6.4.-</ecNumber>
    </recommendedName>
</protein>
<dbReference type="InterPro" id="IPR014001">
    <property type="entry name" value="Helicase_ATP-bd"/>
</dbReference>
<keyword evidence="17" id="KW-1185">Reference proteome</keyword>
<dbReference type="Gene3D" id="3.40.50.300">
    <property type="entry name" value="P-loop containing nucleotide triphosphate hydrolases"/>
    <property type="match status" value="2"/>
</dbReference>
<dbReference type="SMART" id="SM00490">
    <property type="entry name" value="HELICc"/>
    <property type="match status" value="1"/>
</dbReference>
<dbReference type="InterPro" id="IPR004576">
    <property type="entry name" value="Mfd"/>
</dbReference>
<keyword evidence="7 13" id="KW-0067">ATP-binding</keyword>
<dbReference type="PANTHER" id="PTHR47964">
    <property type="entry name" value="ATP-DEPENDENT DNA HELICASE HOMOLOG RECG, CHLOROPLASTIC"/>
    <property type="match status" value="1"/>
</dbReference>
<feature type="domain" description="Helicase C-terminal" evidence="15">
    <location>
        <begin position="810"/>
        <end position="976"/>
    </location>
</feature>
<evidence type="ECO:0000256" key="3">
    <source>
        <dbReference type="ARBA" id="ARBA00022741"/>
    </source>
</evidence>
<sequence>MMKELLLAPIKKSIEYNQLIGSIKANKTPVAINGLNNSQKPHIAFGMFKGIDRQVCLITYNQLEARQLYEDLRFYVGDQALLFPAREMIFYQTEAMTEALNEERIKVLERLSRGGNYIVVASIEALQLKITEAKEYKKHYIHFEVGESINLDRLNEIFLHQGYKRVDMVEVRGEYSIRGGIIDVYPASEELPFRIELFDDEVDSIRRFNPETQKSVDKKDSVRVYPATEIIIENQDLQIIEDRLSKELNKTAEKLVGEGQQKLIDKFNEIKEKLRNHMVFQGRNLLLPYLEGREASLLDYLVKNSLIILDEPRRIRESAEAVTEEFRDNFQTLLERGEVLPSQGRLLYSYDELVAKITKFPSATMNILPKYNPDFQPREVVNFISRGVQNYNSKIEFLVEELKTLQYKGYKIALLPGTKERALRLLELLKERGIKATFVVSPQEDLQSGQIVIMQGSLQNGFEYVSSKYMLITDGEIYGVHKKKKHQEKRKDAAPIKSFIDLQPGDFVVHEGHGIGKYIGIEELRVEGIKKDYLKIRYSGEDHLYVPTDQMDLIQKYIGSDENPPKLNKLGGVEWTKTKAKVKKAIEDMAEDLLKLYAEREKSKGYAFSEDTEWQKQFEDLFPYEETPDQLKSINEVKGDMEKERPMDRLLCGDVGYGKTEVAIRAAFKAAMEGKQVAFLVPTTILAQQHYNTFAQRFSGFPLRVEMLSRFKTPAQQRAILENLRTGNVDILIGTHRILSKDISFKDLGLLIIDEEQRFGVKHKENLKQLKKNIDVLTLTATPIPRTLHMAMIGIRDMSVIEDPPEERYPVQTYVMAHSDDIIKDSIAREIARGGQIYYVFNRVQGIHQMAAKIGHMVPNARIGVGHGQMSERQLENLMIEYYQGMYDVLVCTTIIETGLDIPNVNTIIIHDADKLGLSQLYQLRGRVGRSNRQAYAYLMYEKNKALSEVAEKRLKAIKDFTEFGSGFKIAMRDLEIRGAGNLLGGEQHGHMAAIGYDLYVKLLEETVGSLKGETVEHFEETTIDLSVNAYISEKYIINQSQKIEIYKKIASIRNKQDLYSIEEEIEDRFGDIPASVRNLLSISYIKALAKTLRITSINQKAGEITITFKDGSMLMPENISEALFNYSRTLRFHGSKEPYFVYKITTTDQNKVLSDLRDIIEKISGLQKPINSL</sequence>